<feature type="coiled-coil region" evidence="1">
    <location>
        <begin position="96"/>
        <end position="123"/>
    </location>
</feature>
<dbReference type="OrthoDB" id="157629at2"/>
<name>A0A178MGP3_9CHLR</name>
<accession>A0A178MGP3</accession>
<sequence length="164" mass="18737">MPTIPRRWPTELETERVELIRVADEAVQHIQQARSTLEEVRAELGRNVHLARVLIVTAERAVYDALTCTERMRRYLAVVRGAEIHGRWPMTAARQRDDSEQALDRAAQSLEEAQDLFETLRQSYLANFTLAEAVLADMTLALARARRSIEQMVRLLTEAAIGRD</sequence>
<dbReference type="EMBL" id="LWQS01000038">
    <property type="protein sequence ID" value="OAN47174.1"/>
    <property type="molecule type" value="Genomic_DNA"/>
</dbReference>
<evidence type="ECO:0000313" key="2">
    <source>
        <dbReference type="EMBL" id="OAN47174.1"/>
    </source>
</evidence>
<dbReference type="Proteomes" id="UP000078287">
    <property type="component" value="Unassembled WGS sequence"/>
</dbReference>
<keyword evidence="3" id="KW-1185">Reference proteome</keyword>
<comment type="caution">
    <text evidence="2">The sequence shown here is derived from an EMBL/GenBank/DDBJ whole genome shotgun (WGS) entry which is preliminary data.</text>
</comment>
<reference evidence="2 3" key="1">
    <citation type="submission" date="2016-04" db="EMBL/GenBank/DDBJ databases">
        <title>Chloroflexus islandicus sp. nov., a thermophilic filamentous anoxygenic phototrophic bacterium from geyser Strokkur (Iceland).</title>
        <authorList>
            <person name="Gaisin V.A."/>
            <person name="Kalashnikov A.M."/>
            <person name="Sukhacheva M.V."/>
            <person name="Grouzdev D.S."/>
            <person name="Ivanov T.M."/>
            <person name="Kuznetsov B."/>
            <person name="Gorlenko V.M."/>
        </authorList>
    </citation>
    <scope>NUCLEOTIDE SEQUENCE [LARGE SCALE GENOMIC DNA]</scope>
    <source>
        <strain evidence="3">isl-2</strain>
    </source>
</reference>
<organism evidence="2 3">
    <name type="scientific">Chloroflexus islandicus</name>
    <dbReference type="NCBI Taxonomy" id="1707952"/>
    <lineage>
        <taxon>Bacteria</taxon>
        <taxon>Bacillati</taxon>
        <taxon>Chloroflexota</taxon>
        <taxon>Chloroflexia</taxon>
        <taxon>Chloroflexales</taxon>
        <taxon>Chloroflexineae</taxon>
        <taxon>Chloroflexaceae</taxon>
        <taxon>Chloroflexus</taxon>
    </lineage>
</organism>
<gene>
    <name evidence="2" type="ORF">A6A03_00050</name>
</gene>
<proteinExistence type="predicted"/>
<evidence type="ECO:0000256" key="1">
    <source>
        <dbReference type="SAM" id="Coils"/>
    </source>
</evidence>
<evidence type="ECO:0000313" key="3">
    <source>
        <dbReference type="Proteomes" id="UP000078287"/>
    </source>
</evidence>
<dbReference type="RefSeq" id="WP_066783914.1">
    <property type="nucleotide sequence ID" value="NZ_LWQS01000038.1"/>
</dbReference>
<protein>
    <submittedName>
        <fullName evidence="2">Uncharacterized protein</fullName>
    </submittedName>
</protein>
<dbReference type="AlphaFoldDB" id="A0A178MGP3"/>
<keyword evidence="1" id="KW-0175">Coiled coil</keyword>